<evidence type="ECO:0000313" key="7">
    <source>
        <dbReference type="Proteomes" id="UP001301769"/>
    </source>
</evidence>
<dbReference type="PANTHER" id="PTHR32183:SF6">
    <property type="entry name" value="CYSTEINE SULFINATE DESULFINASE_CYSTEINE DESULFURASE AND RELATED ENZYMES"/>
    <property type="match status" value="1"/>
</dbReference>
<dbReference type="InterPro" id="IPR008854">
    <property type="entry name" value="TPMT"/>
</dbReference>
<dbReference type="GO" id="GO:0008757">
    <property type="term" value="F:S-adenosylmethionine-dependent methyltransferase activity"/>
    <property type="evidence" value="ECO:0007669"/>
    <property type="project" value="InterPro"/>
</dbReference>
<comment type="caution">
    <text evidence="6">The sequence shown here is derived from an EMBL/GenBank/DDBJ whole genome shotgun (WGS) entry which is preliminary data.</text>
</comment>
<keyword evidence="7" id="KW-1185">Reference proteome</keyword>
<dbReference type="Proteomes" id="UP001301769">
    <property type="component" value="Unassembled WGS sequence"/>
</dbReference>
<name>A0AAN7BAZ3_9PEZI</name>
<dbReference type="CDD" id="cd02440">
    <property type="entry name" value="AdoMet_MTases"/>
    <property type="match status" value="1"/>
</dbReference>
<gene>
    <name evidence="6" type="ORF">QBC37DRAFT_152430</name>
</gene>
<evidence type="ECO:0000256" key="3">
    <source>
        <dbReference type="ARBA" id="ARBA00022679"/>
    </source>
</evidence>
<keyword evidence="2 6" id="KW-0489">Methyltransferase</keyword>
<proteinExistence type="predicted"/>
<keyword evidence="4" id="KW-0949">S-adenosyl-L-methionine</keyword>
<feature type="region of interest" description="Disordered" evidence="5">
    <location>
        <begin position="1"/>
        <end position="45"/>
    </location>
</feature>
<organism evidence="6 7">
    <name type="scientific">Rhypophila decipiens</name>
    <dbReference type="NCBI Taxonomy" id="261697"/>
    <lineage>
        <taxon>Eukaryota</taxon>
        <taxon>Fungi</taxon>
        <taxon>Dikarya</taxon>
        <taxon>Ascomycota</taxon>
        <taxon>Pezizomycotina</taxon>
        <taxon>Sordariomycetes</taxon>
        <taxon>Sordariomycetidae</taxon>
        <taxon>Sordariales</taxon>
        <taxon>Naviculisporaceae</taxon>
        <taxon>Rhypophila</taxon>
    </lineage>
</organism>
<dbReference type="Gene3D" id="3.40.50.150">
    <property type="entry name" value="Vaccinia Virus protein VP39"/>
    <property type="match status" value="1"/>
</dbReference>
<evidence type="ECO:0000313" key="6">
    <source>
        <dbReference type="EMBL" id="KAK4219171.1"/>
    </source>
</evidence>
<accession>A0AAN7BAZ3</accession>
<feature type="compositionally biased region" description="Pro residues" evidence="5">
    <location>
        <begin position="1"/>
        <end position="11"/>
    </location>
</feature>
<evidence type="ECO:0000256" key="1">
    <source>
        <dbReference type="ARBA" id="ARBA00022553"/>
    </source>
</evidence>
<dbReference type="SUPFAM" id="SSF53335">
    <property type="entry name" value="S-adenosyl-L-methionine-dependent methyltransferases"/>
    <property type="match status" value="1"/>
</dbReference>
<protein>
    <submittedName>
        <fullName evidence="6">Thiol methyltransferase</fullName>
    </submittedName>
</protein>
<reference evidence="6" key="1">
    <citation type="journal article" date="2023" name="Mol. Phylogenet. Evol.">
        <title>Genome-scale phylogeny and comparative genomics of the fungal order Sordariales.</title>
        <authorList>
            <person name="Hensen N."/>
            <person name="Bonometti L."/>
            <person name="Westerberg I."/>
            <person name="Brannstrom I.O."/>
            <person name="Guillou S."/>
            <person name="Cros-Aarteil S."/>
            <person name="Calhoun S."/>
            <person name="Haridas S."/>
            <person name="Kuo A."/>
            <person name="Mondo S."/>
            <person name="Pangilinan J."/>
            <person name="Riley R."/>
            <person name="LaButti K."/>
            <person name="Andreopoulos B."/>
            <person name="Lipzen A."/>
            <person name="Chen C."/>
            <person name="Yan M."/>
            <person name="Daum C."/>
            <person name="Ng V."/>
            <person name="Clum A."/>
            <person name="Steindorff A."/>
            <person name="Ohm R.A."/>
            <person name="Martin F."/>
            <person name="Silar P."/>
            <person name="Natvig D.O."/>
            <person name="Lalanne C."/>
            <person name="Gautier V."/>
            <person name="Ament-Velasquez S.L."/>
            <person name="Kruys A."/>
            <person name="Hutchinson M.I."/>
            <person name="Powell A.J."/>
            <person name="Barry K."/>
            <person name="Miller A.N."/>
            <person name="Grigoriev I.V."/>
            <person name="Debuchy R."/>
            <person name="Gladieux P."/>
            <person name="Hiltunen Thoren M."/>
            <person name="Johannesson H."/>
        </authorList>
    </citation>
    <scope>NUCLEOTIDE SEQUENCE</scope>
    <source>
        <strain evidence="6">PSN293</strain>
    </source>
</reference>
<dbReference type="AlphaFoldDB" id="A0AAN7BAZ3"/>
<reference evidence="6" key="2">
    <citation type="submission" date="2023-05" db="EMBL/GenBank/DDBJ databases">
        <authorList>
            <consortium name="Lawrence Berkeley National Laboratory"/>
            <person name="Steindorff A."/>
            <person name="Hensen N."/>
            <person name="Bonometti L."/>
            <person name="Westerberg I."/>
            <person name="Brannstrom I.O."/>
            <person name="Guillou S."/>
            <person name="Cros-Aarteil S."/>
            <person name="Calhoun S."/>
            <person name="Haridas S."/>
            <person name="Kuo A."/>
            <person name="Mondo S."/>
            <person name="Pangilinan J."/>
            <person name="Riley R."/>
            <person name="Labutti K."/>
            <person name="Andreopoulos B."/>
            <person name="Lipzen A."/>
            <person name="Chen C."/>
            <person name="Yanf M."/>
            <person name="Daum C."/>
            <person name="Ng V."/>
            <person name="Clum A."/>
            <person name="Ohm R."/>
            <person name="Martin F."/>
            <person name="Silar P."/>
            <person name="Natvig D."/>
            <person name="Lalanne C."/>
            <person name="Gautier V."/>
            <person name="Ament-Velasquez S.L."/>
            <person name="Kruys A."/>
            <person name="Hutchinson M.I."/>
            <person name="Powell A.J."/>
            <person name="Barry K."/>
            <person name="Miller A.N."/>
            <person name="Grigoriev I.V."/>
            <person name="Debuchy R."/>
            <person name="Gladieux P."/>
            <person name="Thoren M.H."/>
            <person name="Johannesson H."/>
        </authorList>
    </citation>
    <scope>NUCLEOTIDE SEQUENCE</scope>
    <source>
        <strain evidence="6">PSN293</strain>
    </source>
</reference>
<evidence type="ECO:0000256" key="5">
    <source>
        <dbReference type="SAM" id="MobiDB-lite"/>
    </source>
</evidence>
<dbReference type="GO" id="GO:0032259">
    <property type="term" value="P:methylation"/>
    <property type="evidence" value="ECO:0007669"/>
    <property type="project" value="UniProtKB-KW"/>
</dbReference>
<dbReference type="InterPro" id="IPR029063">
    <property type="entry name" value="SAM-dependent_MTases_sf"/>
</dbReference>
<dbReference type="EMBL" id="MU858049">
    <property type="protein sequence ID" value="KAK4219171.1"/>
    <property type="molecule type" value="Genomic_DNA"/>
</dbReference>
<dbReference type="Pfam" id="PF05724">
    <property type="entry name" value="TPMT"/>
    <property type="match status" value="1"/>
</dbReference>
<sequence length="318" mass="35348">MSSPNQPPPLPSQGGDPTGTTTPFQKSEEMGRLQSTFESKPFSDHPSAWDSLWNEAYTPWDRGGPSLALKDVILEHADLFPHLLLHQQQEGKETGGTRPKALVPGCGRGHDVLLLSRLGYDAYGLDFSEKALQEARVNEQLLAKEEEEHGQQQDEESRIEPGNVTWVAGDFFDPKVLGGVVENGGNLKFDLVFDYTFFCALPPAGRSNWSTRIHSLVEPKRGRLVCLEWPLHKPPKTGGPPWGVTSEAYLVHLTFPGRAFEYDDENNLLLGDDLATVEGPGMERIARLRPSRTHKAGYDPDGNMVDFISVWRVRDSCC</sequence>
<dbReference type="PROSITE" id="PS51585">
    <property type="entry name" value="SAM_MT_TPMT"/>
    <property type="match status" value="1"/>
</dbReference>
<keyword evidence="3" id="KW-0808">Transferase</keyword>
<dbReference type="PANTHER" id="PTHR32183">
    <property type="match status" value="1"/>
</dbReference>
<keyword evidence="1" id="KW-0597">Phosphoprotein</keyword>
<evidence type="ECO:0000256" key="2">
    <source>
        <dbReference type="ARBA" id="ARBA00022603"/>
    </source>
</evidence>
<evidence type="ECO:0000256" key="4">
    <source>
        <dbReference type="ARBA" id="ARBA00022691"/>
    </source>
</evidence>